<evidence type="ECO:0000313" key="2">
    <source>
        <dbReference type="Proteomes" id="UP000322791"/>
    </source>
</evidence>
<reference evidence="1 2" key="1">
    <citation type="submission" date="2019-08" db="EMBL/GenBank/DDBJ databases">
        <authorList>
            <person name="Seo M.-J."/>
        </authorList>
    </citation>
    <scope>NUCLEOTIDE SEQUENCE [LARGE SCALE GENOMIC DNA]</scope>
    <source>
        <strain evidence="1 2">KIGAM108</strain>
    </source>
</reference>
<dbReference type="AlphaFoldDB" id="A0A5D6UYY5"/>
<organism evidence="1 2">
    <name type="scientific">Hymenobacter lutimineralis</name>
    <dbReference type="NCBI Taxonomy" id="2606448"/>
    <lineage>
        <taxon>Bacteria</taxon>
        <taxon>Pseudomonadati</taxon>
        <taxon>Bacteroidota</taxon>
        <taxon>Cytophagia</taxon>
        <taxon>Cytophagales</taxon>
        <taxon>Hymenobacteraceae</taxon>
        <taxon>Hymenobacter</taxon>
    </lineage>
</organism>
<name>A0A5D6UYY5_9BACT</name>
<dbReference type="EMBL" id="VTHL01000013">
    <property type="protein sequence ID" value="TYZ08320.1"/>
    <property type="molecule type" value="Genomic_DNA"/>
</dbReference>
<proteinExistence type="predicted"/>
<accession>A0A5D6UYY5</accession>
<comment type="caution">
    <text evidence="1">The sequence shown here is derived from an EMBL/GenBank/DDBJ whole genome shotgun (WGS) entry which is preliminary data.</text>
</comment>
<protein>
    <submittedName>
        <fullName evidence="1">Uncharacterized protein</fullName>
    </submittedName>
</protein>
<evidence type="ECO:0000313" key="1">
    <source>
        <dbReference type="EMBL" id="TYZ08320.1"/>
    </source>
</evidence>
<gene>
    <name evidence="1" type="ORF">FY528_12770</name>
</gene>
<dbReference type="RefSeq" id="WP_149071409.1">
    <property type="nucleotide sequence ID" value="NZ_VTHL01000013.1"/>
</dbReference>
<keyword evidence="2" id="KW-1185">Reference proteome</keyword>
<dbReference type="Proteomes" id="UP000322791">
    <property type="component" value="Unassembled WGS sequence"/>
</dbReference>
<sequence>MTFCFLIVNPSPMRVLDIIQISPQEVFIVGYPDGPVVPGPWALQLNGETVAVLEATGEAQLEAQAKGKLALPRAVVCRGQVERQRFDFTRDEVTLERAS</sequence>